<keyword evidence="1" id="KW-0732">Signal</keyword>
<name>A0A8H4PE84_9HYPO</name>
<organism evidence="2 3">
    <name type="scientific">Fusarium albosuccineum</name>
    <dbReference type="NCBI Taxonomy" id="1237068"/>
    <lineage>
        <taxon>Eukaryota</taxon>
        <taxon>Fungi</taxon>
        <taxon>Dikarya</taxon>
        <taxon>Ascomycota</taxon>
        <taxon>Pezizomycotina</taxon>
        <taxon>Sordariomycetes</taxon>
        <taxon>Hypocreomycetidae</taxon>
        <taxon>Hypocreales</taxon>
        <taxon>Nectriaceae</taxon>
        <taxon>Fusarium</taxon>
        <taxon>Fusarium decemcellulare species complex</taxon>
    </lineage>
</organism>
<feature type="signal peptide" evidence="1">
    <location>
        <begin position="1"/>
        <end position="17"/>
    </location>
</feature>
<dbReference type="Proteomes" id="UP000554235">
    <property type="component" value="Unassembled WGS sequence"/>
</dbReference>
<gene>
    <name evidence="2" type="ORF">FALBO_3795</name>
</gene>
<protein>
    <recommendedName>
        <fullName evidence="4">Ecp2 effector protein domain-containing protein</fullName>
    </recommendedName>
</protein>
<evidence type="ECO:0008006" key="4">
    <source>
        <dbReference type="Google" id="ProtNLM"/>
    </source>
</evidence>
<dbReference type="AlphaFoldDB" id="A0A8H4PE84"/>
<evidence type="ECO:0000313" key="3">
    <source>
        <dbReference type="Proteomes" id="UP000554235"/>
    </source>
</evidence>
<keyword evidence="3" id="KW-1185">Reference proteome</keyword>
<dbReference type="EMBL" id="JAADYS010000495">
    <property type="protein sequence ID" value="KAF4469290.1"/>
    <property type="molecule type" value="Genomic_DNA"/>
</dbReference>
<evidence type="ECO:0000313" key="2">
    <source>
        <dbReference type="EMBL" id="KAF4469290.1"/>
    </source>
</evidence>
<evidence type="ECO:0000256" key="1">
    <source>
        <dbReference type="SAM" id="SignalP"/>
    </source>
</evidence>
<feature type="chain" id="PRO_5034487101" description="Ecp2 effector protein domain-containing protein" evidence="1">
    <location>
        <begin position="18"/>
        <end position="132"/>
    </location>
</feature>
<sequence length="132" mass="14145">MKVAIFLETLAAALASANPVLHKRVGCYTGGEAWGGNREKAEYFTGQACDTGRLKGDYAPGQEKAQNFDTSVGQCVIFAIKKLDNGIGIMQKERCEEALKQGIADCPNWGGIGTDGDWEFRVDINAGMCPPA</sequence>
<proteinExistence type="predicted"/>
<accession>A0A8H4PE84</accession>
<dbReference type="OrthoDB" id="4825549at2759"/>
<reference evidence="2 3" key="1">
    <citation type="submission" date="2020-01" db="EMBL/GenBank/DDBJ databases">
        <title>Identification and distribution of gene clusters putatively required for synthesis of sphingolipid metabolism inhibitors in phylogenetically diverse species of the filamentous fungus Fusarium.</title>
        <authorList>
            <person name="Kim H.-S."/>
            <person name="Busman M."/>
            <person name="Brown D.W."/>
            <person name="Divon H."/>
            <person name="Uhlig S."/>
            <person name="Proctor R.H."/>
        </authorList>
    </citation>
    <scope>NUCLEOTIDE SEQUENCE [LARGE SCALE GENOMIC DNA]</scope>
    <source>
        <strain evidence="2 3">NRRL 20459</strain>
    </source>
</reference>
<comment type="caution">
    <text evidence="2">The sequence shown here is derived from an EMBL/GenBank/DDBJ whole genome shotgun (WGS) entry which is preliminary data.</text>
</comment>